<feature type="domain" description="Major facilitator superfamily (MFS) profile" evidence="7">
    <location>
        <begin position="65"/>
        <end position="152"/>
    </location>
</feature>
<evidence type="ECO:0000256" key="6">
    <source>
        <dbReference type="SAM" id="Phobius"/>
    </source>
</evidence>
<feature type="transmembrane region" description="Helical" evidence="6">
    <location>
        <begin position="103"/>
        <end position="123"/>
    </location>
</feature>
<keyword evidence="9" id="KW-1185">Reference proteome</keyword>
<dbReference type="PANTHER" id="PTHR23502">
    <property type="entry name" value="MAJOR FACILITATOR SUPERFAMILY"/>
    <property type="match status" value="1"/>
</dbReference>
<evidence type="ECO:0000256" key="3">
    <source>
        <dbReference type="ARBA" id="ARBA00022989"/>
    </source>
</evidence>
<reference evidence="8 9" key="1">
    <citation type="submission" date="2018-02" db="EMBL/GenBank/DDBJ databases">
        <title>The genomes of Aspergillus section Nigri reveals drivers in fungal speciation.</title>
        <authorList>
            <consortium name="DOE Joint Genome Institute"/>
            <person name="Vesth T.C."/>
            <person name="Nybo J."/>
            <person name="Theobald S."/>
            <person name="Brandl J."/>
            <person name="Frisvad J.C."/>
            <person name="Nielsen K.F."/>
            <person name="Lyhne E.K."/>
            <person name="Kogle M.E."/>
            <person name="Kuo A."/>
            <person name="Riley R."/>
            <person name="Clum A."/>
            <person name="Nolan M."/>
            <person name="Lipzen A."/>
            <person name="Salamov A."/>
            <person name="Henrissat B."/>
            <person name="Wiebenga A."/>
            <person name="De vries R.P."/>
            <person name="Grigoriev I.V."/>
            <person name="Mortensen U.H."/>
            <person name="Andersen M.R."/>
            <person name="Baker S.E."/>
        </authorList>
    </citation>
    <scope>NUCLEOTIDE SEQUENCE [LARGE SCALE GENOMIC DNA]</scope>
    <source>
        <strain evidence="8 9">CBS 121057</strain>
    </source>
</reference>
<keyword evidence="3 6" id="KW-1133">Transmembrane helix</keyword>
<dbReference type="SUPFAM" id="SSF103473">
    <property type="entry name" value="MFS general substrate transporter"/>
    <property type="match status" value="1"/>
</dbReference>
<gene>
    <name evidence="8" type="ORF">BO78DRAFT_171324</name>
</gene>
<dbReference type="GO" id="GO:0022857">
    <property type="term" value="F:transmembrane transporter activity"/>
    <property type="evidence" value="ECO:0007669"/>
    <property type="project" value="InterPro"/>
</dbReference>
<dbReference type="PANTHER" id="PTHR23502:SF60">
    <property type="entry name" value="MAJOR FACILITATOR SUPERFAMILY (MFS) PROFILE DOMAIN-CONTAINING PROTEIN-RELATED"/>
    <property type="match status" value="1"/>
</dbReference>
<dbReference type="InterPro" id="IPR020846">
    <property type="entry name" value="MFS_dom"/>
</dbReference>
<dbReference type="InterPro" id="IPR005829">
    <property type="entry name" value="Sugar_transporter_CS"/>
</dbReference>
<keyword evidence="2 6" id="KW-0812">Transmembrane</keyword>
<dbReference type="GO" id="GO:0140115">
    <property type="term" value="P:export across plasma membrane"/>
    <property type="evidence" value="ECO:0007669"/>
    <property type="project" value="UniProtKB-ARBA"/>
</dbReference>
<evidence type="ECO:0000313" key="9">
    <source>
        <dbReference type="Proteomes" id="UP000248423"/>
    </source>
</evidence>
<dbReference type="Pfam" id="PF07690">
    <property type="entry name" value="MFS_1"/>
    <property type="match status" value="1"/>
</dbReference>
<evidence type="ECO:0000313" key="8">
    <source>
        <dbReference type="EMBL" id="PYI04401.1"/>
    </source>
</evidence>
<evidence type="ECO:0000256" key="5">
    <source>
        <dbReference type="SAM" id="MobiDB-lite"/>
    </source>
</evidence>
<evidence type="ECO:0000256" key="4">
    <source>
        <dbReference type="ARBA" id="ARBA00023136"/>
    </source>
</evidence>
<dbReference type="PROSITE" id="PS50850">
    <property type="entry name" value="MFS"/>
    <property type="match status" value="1"/>
</dbReference>
<proteinExistence type="predicted"/>
<dbReference type="InterPro" id="IPR036259">
    <property type="entry name" value="MFS_trans_sf"/>
</dbReference>
<dbReference type="OrthoDB" id="5296287at2759"/>
<evidence type="ECO:0000256" key="1">
    <source>
        <dbReference type="ARBA" id="ARBA00004141"/>
    </source>
</evidence>
<dbReference type="GO" id="GO:0016020">
    <property type="term" value="C:membrane"/>
    <property type="evidence" value="ECO:0007669"/>
    <property type="project" value="UniProtKB-SubCell"/>
</dbReference>
<feature type="transmembrane region" description="Helical" evidence="6">
    <location>
        <begin position="63"/>
        <end position="83"/>
    </location>
</feature>
<keyword evidence="4 6" id="KW-0472">Membrane</keyword>
<comment type="subcellular location">
    <subcellularLocation>
        <location evidence="1">Membrane</location>
        <topology evidence="1">Multi-pass membrane protein</topology>
    </subcellularLocation>
</comment>
<name>A0A319E328_ASPSB</name>
<dbReference type="AlphaFoldDB" id="A0A319E328"/>
<sequence length="152" mass="16293">MADSQDPERGGSPAKGPDVKDSDVEPTAATPFRSEIPADELLVTWDGPDNPECPFNWSLPARWGLTILTSMGGLVTLMSGSMLAPALPSIGKDLNISDSEANMAVSIFVLAFAFGPMVLAPLAEVFGRRNVWLVCSAWYVIWNTVCPNHASE</sequence>
<dbReference type="EMBL" id="KZ826369">
    <property type="protein sequence ID" value="PYI04401.1"/>
    <property type="molecule type" value="Genomic_DNA"/>
</dbReference>
<accession>A0A319E328</accession>
<dbReference type="STRING" id="1448318.A0A319E328"/>
<feature type="region of interest" description="Disordered" evidence="5">
    <location>
        <begin position="1"/>
        <end position="32"/>
    </location>
</feature>
<evidence type="ECO:0000259" key="7">
    <source>
        <dbReference type="PROSITE" id="PS50850"/>
    </source>
</evidence>
<dbReference type="Proteomes" id="UP000248423">
    <property type="component" value="Unassembled WGS sequence"/>
</dbReference>
<evidence type="ECO:0000256" key="2">
    <source>
        <dbReference type="ARBA" id="ARBA00022692"/>
    </source>
</evidence>
<dbReference type="InterPro" id="IPR011701">
    <property type="entry name" value="MFS"/>
</dbReference>
<protein>
    <submittedName>
        <fullName evidence="8">MFS general substrate transporter</fullName>
    </submittedName>
</protein>
<dbReference type="GO" id="GO:0042908">
    <property type="term" value="P:xenobiotic transport"/>
    <property type="evidence" value="ECO:0007669"/>
    <property type="project" value="UniProtKB-ARBA"/>
</dbReference>
<dbReference type="PROSITE" id="PS00216">
    <property type="entry name" value="SUGAR_TRANSPORT_1"/>
    <property type="match status" value="1"/>
</dbReference>
<dbReference type="Gene3D" id="1.20.1720.10">
    <property type="entry name" value="Multidrug resistance protein D"/>
    <property type="match status" value="1"/>
</dbReference>
<dbReference type="VEuPathDB" id="FungiDB:BO78DRAFT_171324"/>
<organism evidence="8 9">
    <name type="scientific">Aspergillus sclerotiicarbonarius (strain CBS 121057 / IBT 28362)</name>
    <dbReference type="NCBI Taxonomy" id="1448318"/>
    <lineage>
        <taxon>Eukaryota</taxon>
        <taxon>Fungi</taxon>
        <taxon>Dikarya</taxon>
        <taxon>Ascomycota</taxon>
        <taxon>Pezizomycotina</taxon>
        <taxon>Eurotiomycetes</taxon>
        <taxon>Eurotiomycetidae</taxon>
        <taxon>Eurotiales</taxon>
        <taxon>Aspergillaceae</taxon>
        <taxon>Aspergillus</taxon>
        <taxon>Aspergillus subgen. Circumdati</taxon>
    </lineage>
</organism>